<dbReference type="InterPro" id="IPR033390">
    <property type="entry name" value="Rv2179c-like"/>
</dbReference>
<protein>
    <submittedName>
        <fullName evidence="2">Putative endodeoxyribonuclease</fullName>
    </submittedName>
</protein>
<dbReference type="InterPro" id="IPR036397">
    <property type="entry name" value="RNaseH_sf"/>
</dbReference>
<dbReference type="GO" id="GO:0003676">
    <property type="term" value="F:nucleic acid binding"/>
    <property type="evidence" value="ECO:0007669"/>
    <property type="project" value="InterPro"/>
</dbReference>
<dbReference type="Gene3D" id="3.30.420.10">
    <property type="entry name" value="Ribonuclease H-like superfamily/Ribonuclease H"/>
    <property type="match status" value="1"/>
</dbReference>
<reference evidence="2 3" key="1">
    <citation type="submission" date="2016-06" db="EMBL/GenBank/DDBJ databases">
        <authorList>
            <person name="Kjaerup R.B."/>
            <person name="Dalgaard T.S."/>
            <person name="Juul-Madsen H.R."/>
        </authorList>
    </citation>
    <scope>NUCLEOTIDE SEQUENCE [LARGE SCALE GENOMIC DNA]</scope>
</reference>
<evidence type="ECO:0000313" key="3">
    <source>
        <dbReference type="Proteomes" id="UP000202923"/>
    </source>
</evidence>
<gene>
    <name evidence="2" type="ORF">KWAN_231</name>
</gene>
<proteinExistence type="predicted"/>
<dbReference type="GeneID" id="29062075"/>
<dbReference type="Pfam" id="PF16473">
    <property type="entry name" value="Rv2179c-like"/>
    <property type="match status" value="1"/>
</dbReference>
<dbReference type="KEGG" id="vg:29062075"/>
<sequence>MERKIMQNVVIPSIVVGTDVETKSLRPDAYILSIGLAAFDIATLRLIGASYQAIDPNDADADRVFHTDPATIGWWEGKDNPDYAPSEAARKEAFSGTTNIKDALWTAKKFLDDLGNKPIVLAMRGPDFDSPILMNAFAQCDVPPGKFRKFSMLDSDRTTERLAHAFGLQPDMEAEAHNWTRGKDFVLHHSGFDAAKEGYLTARFYHLALVARTHGFPRMLEAHEQMRTGEYIPTMFL</sequence>
<accession>A0A1B2IEA5</accession>
<dbReference type="RefSeq" id="YP_009278836.1">
    <property type="nucleotide sequence ID" value="NC_031010.1"/>
</dbReference>
<dbReference type="Proteomes" id="UP000202923">
    <property type="component" value="Genome"/>
</dbReference>
<dbReference type="EMBL" id="KX397369">
    <property type="protein sequence ID" value="ANZ49583.1"/>
    <property type="molecule type" value="Genomic_DNA"/>
</dbReference>
<feature type="domain" description="3'-5' exoribonuclease Rv2179c-like" evidence="1">
    <location>
        <begin position="18"/>
        <end position="175"/>
    </location>
</feature>
<dbReference type="OrthoDB" id="8896at10239"/>
<evidence type="ECO:0000259" key="1">
    <source>
        <dbReference type="Pfam" id="PF16473"/>
    </source>
</evidence>
<name>A0A1B2IEA5_9CAUD</name>
<organism evidence="2 3">
    <name type="scientific">Erwinia phage vB_EamM_Kwan</name>
    <dbReference type="NCBI Taxonomy" id="1883374"/>
    <lineage>
        <taxon>Viruses</taxon>
        <taxon>Duplodnaviria</taxon>
        <taxon>Heunggongvirae</taxon>
        <taxon>Uroviricota</taxon>
        <taxon>Caudoviricetes</taxon>
        <taxon>Chimalliviridae</taxon>
        <taxon>Wellingtonvirus</taxon>
        <taxon>Wellingtonvirus wellington</taxon>
    </lineage>
</organism>
<evidence type="ECO:0000313" key="2">
    <source>
        <dbReference type="EMBL" id="ANZ49583.1"/>
    </source>
</evidence>